<evidence type="ECO:0000256" key="2">
    <source>
        <dbReference type="PROSITE-ProRule" id="PRU00176"/>
    </source>
</evidence>
<dbReference type="FunFam" id="3.30.70.330:FF:000187">
    <property type="entry name" value="Heterogeneous nuclear ribonucleoprotein Q"/>
    <property type="match status" value="1"/>
</dbReference>
<name>A0AAV6IS07_9ERIC</name>
<feature type="region of interest" description="Disordered" evidence="4">
    <location>
        <begin position="357"/>
        <end position="385"/>
    </location>
</feature>
<reference evidence="6" key="1">
    <citation type="submission" date="2020-08" db="EMBL/GenBank/DDBJ databases">
        <title>Plant Genome Project.</title>
        <authorList>
            <person name="Zhang R.-G."/>
        </authorList>
    </citation>
    <scope>NUCLEOTIDE SEQUENCE</scope>
    <source>
        <strain evidence="6">WSP0</strain>
        <tissue evidence="6">Leaf</tissue>
    </source>
</reference>
<keyword evidence="3" id="KW-0175">Coiled coil</keyword>
<feature type="compositionally biased region" description="Basic and acidic residues" evidence="4">
    <location>
        <begin position="118"/>
        <end position="151"/>
    </location>
</feature>
<dbReference type="InterPro" id="IPR012677">
    <property type="entry name" value="Nucleotide-bd_a/b_plait_sf"/>
</dbReference>
<evidence type="ECO:0000313" key="6">
    <source>
        <dbReference type="EMBL" id="KAG5530259.1"/>
    </source>
</evidence>
<dbReference type="SUPFAM" id="SSF54928">
    <property type="entry name" value="RNA-binding domain, RBD"/>
    <property type="match status" value="2"/>
</dbReference>
<feature type="coiled-coil region" evidence="3">
    <location>
        <begin position="450"/>
        <end position="477"/>
    </location>
</feature>
<protein>
    <recommendedName>
        <fullName evidence="5">RRM domain-containing protein</fullName>
    </recommendedName>
</protein>
<feature type="domain" description="RRM" evidence="5">
    <location>
        <begin position="658"/>
        <end position="740"/>
    </location>
</feature>
<dbReference type="InterPro" id="IPR035979">
    <property type="entry name" value="RBD_domain_sf"/>
</dbReference>
<feature type="domain" description="RRM" evidence="5">
    <location>
        <begin position="560"/>
        <end position="645"/>
    </location>
</feature>
<dbReference type="FunFam" id="3.30.70.330:FF:000816">
    <property type="entry name" value="Heterogeneous nuclear ribonucleoprotein Q"/>
    <property type="match status" value="1"/>
</dbReference>
<dbReference type="CDD" id="cd00590">
    <property type="entry name" value="RRM_SF"/>
    <property type="match status" value="3"/>
</dbReference>
<dbReference type="PANTHER" id="PTHR21245">
    <property type="entry name" value="HETEROGENEOUS NUCLEAR RIBONUCLEOPROTEIN"/>
    <property type="match status" value="1"/>
</dbReference>
<evidence type="ECO:0000256" key="3">
    <source>
        <dbReference type="SAM" id="Coils"/>
    </source>
</evidence>
<feature type="region of interest" description="Disordered" evidence="4">
    <location>
        <begin position="243"/>
        <end position="315"/>
    </location>
</feature>
<evidence type="ECO:0000256" key="1">
    <source>
        <dbReference type="ARBA" id="ARBA00022884"/>
    </source>
</evidence>
<proteinExistence type="predicted"/>
<sequence>MRTRNSTTPKPAAAIKTPPARKSAAKTPPNDSRIESATLKTADTNAVSTSTSTPTASVDFKPPQQPVEQENASADAVEVTPETKVGTGAKTTRKVVVRKTPARTKTPTSAKAVPRKTPKSEQTEELKVGESSKKEEVGDAKDLDSSLKEESSLSVVEESVNKEELSAQNPEETKREDQNVMKGVESPQEKEDSIVMEKLSTVDLKAEQPVEQAKTSVDAVKVTLPAKLRTGVKTTKKIVVRKTVAKTKTPTPAKAVPRRTPKPGQTSNFKVGECSKKEEDEDAMDVDSAKKEEFSMSNAEEPAKEGEPSVENVEETKKMEAQTVMIVKDPPQEEEEVIDVEQRLVLNVEESTRLEDPLALDVGEVSKSQEPGIPREEEEVKEEIREETRIIEDDVGSEPEAVNMEEDMNELRGEDTQYDDDVHGNERVEEGRDQEVLEEFGEEELAADDIPEQGEEAEALEEENMELTAAAKERKMRKELEIFVGGLDRGSVEEDVKKAFENIGDVVEVRLHKNTSTDKNKGYAFVKFATKEQASRALSEMKNPLICGKRCRTGPSEDNDSLFLGNICNTWTKEAIKQKLEDYGVRGVQNINLVADARHEGLSRGFAFIEFSCHADAMLAYKRLQKPDVIFGHTERTAKVAFAEPLREPDPDVMAQVKSVFIDGLPLNLDEDRVREQMKGYGEIARIMLARNMSTAKRRDYGFVDFTTHEAAVACVEGINDKYLGDGNSKTKVKARLSNPLPKTQAIKGGICGGFRIGRAGAGSFSKFGRGLGQGAHAFNRPNFQRGRGFYQRDNVPTWRMGFAREHDRDIQYPPFHRREMSGQGGWRDSFRGAHDASRGGAVPARPILERGRHNPPDRGHGMPISNRRQPFPNGEGFSRTFSGRHFDDPYFYDGRPHGTKRPFFMADPDYMEPSRHRPRLDYSDPAIPFRTPRYRDSFEAGSSQYAHDYYGTDYGSINVLWALADGPGMGWTLMEHVFKLDKSAAEPDILLWKLESDVFDVLFCYEEINVGTNCLCVSGSGAEGYLVLVVLESIFPIVESGDQFVRGLFERVYKMNYESGNWMLHSHSIRFAEMDAKADDMVYGSFYCYHDLVASYFSGFGVSGMT</sequence>
<dbReference type="GO" id="GO:0003723">
    <property type="term" value="F:RNA binding"/>
    <property type="evidence" value="ECO:0007669"/>
    <property type="project" value="UniProtKB-UniRule"/>
</dbReference>
<dbReference type="AlphaFoldDB" id="A0AAV6IS07"/>
<feature type="region of interest" description="Disordered" evidence="4">
    <location>
        <begin position="833"/>
        <end position="873"/>
    </location>
</feature>
<organism evidence="6 7">
    <name type="scientific">Rhododendron griersonianum</name>
    <dbReference type="NCBI Taxonomy" id="479676"/>
    <lineage>
        <taxon>Eukaryota</taxon>
        <taxon>Viridiplantae</taxon>
        <taxon>Streptophyta</taxon>
        <taxon>Embryophyta</taxon>
        <taxon>Tracheophyta</taxon>
        <taxon>Spermatophyta</taxon>
        <taxon>Magnoliopsida</taxon>
        <taxon>eudicotyledons</taxon>
        <taxon>Gunneridae</taxon>
        <taxon>Pentapetalae</taxon>
        <taxon>asterids</taxon>
        <taxon>Ericales</taxon>
        <taxon>Ericaceae</taxon>
        <taxon>Ericoideae</taxon>
        <taxon>Rhodoreae</taxon>
        <taxon>Rhododendron</taxon>
    </lineage>
</organism>
<gene>
    <name evidence="6" type="ORF">RHGRI_030580</name>
</gene>
<keyword evidence="7" id="KW-1185">Reference proteome</keyword>
<dbReference type="EMBL" id="JACTNZ010000010">
    <property type="protein sequence ID" value="KAG5530259.1"/>
    <property type="molecule type" value="Genomic_DNA"/>
</dbReference>
<evidence type="ECO:0000259" key="5">
    <source>
        <dbReference type="PROSITE" id="PS50102"/>
    </source>
</evidence>
<feature type="region of interest" description="Disordered" evidence="4">
    <location>
        <begin position="1"/>
        <end position="194"/>
    </location>
</feature>
<evidence type="ECO:0000313" key="7">
    <source>
        <dbReference type="Proteomes" id="UP000823749"/>
    </source>
</evidence>
<keyword evidence="1 2" id="KW-0694">RNA-binding</keyword>
<feature type="compositionally biased region" description="Low complexity" evidence="4">
    <location>
        <begin position="7"/>
        <end position="22"/>
    </location>
</feature>
<dbReference type="Proteomes" id="UP000823749">
    <property type="component" value="Chromosome 10"/>
</dbReference>
<accession>A0AAV6IS07</accession>
<feature type="domain" description="RRM" evidence="5">
    <location>
        <begin position="480"/>
        <end position="558"/>
    </location>
</feature>
<dbReference type="Pfam" id="PF00076">
    <property type="entry name" value="RRM_1"/>
    <property type="match status" value="3"/>
</dbReference>
<dbReference type="Gene3D" id="3.30.70.330">
    <property type="match status" value="3"/>
</dbReference>
<feature type="compositionally biased region" description="Low complexity" evidence="4">
    <location>
        <begin position="46"/>
        <end position="58"/>
    </location>
</feature>
<feature type="compositionally biased region" description="Basic and acidic residues" evidence="4">
    <location>
        <begin position="159"/>
        <end position="179"/>
    </location>
</feature>
<evidence type="ECO:0000256" key="4">
    <source>
        <dbReference type="SAM" id="MobiDB-lite"/>
    </source>
</evidence>
<feature type="compositionally biased region" description="Basic and acidic residues" evidence="4">
    <location>
        <begin position="848"/>
        <end position="861"/>
    </location>
</feature>
<dbReference type="SMART" id="SM00360">
    <property type="entry name" value="RRM"/>
    <property type="match status" value="3"/>
</dbReference>
<feature type="compositionally biased region" description="Basic residues" evidence="4">
    <location>
        <begin position="91"/>
        <end position="102"/>
    </location>
</feature>
<dbReference type="PROSITE" id="PS50102">
    <property type="entry name" value="RRM"/>
    <property type="match status" value="3"/>
</dbReference>
<comment type="caution">
    <text evidence="6">The sequence shown here is derived from an EMBL/GenBank/DDBJ whole genome shotgun (WGS) entry which is preliminary data.</text>
</comment>
<dbReference type="InterPro" id="IPR000504">
    <property type="entry name" value="RRM_dom"/>
</dbReference>
<feature type="compositionally biased region" description="Low complexity" evidence="4">
    <location>
        <begin position="246"/>
        <end position="255"/>
    </location>
</feature>